<dbReference type="PATRIC" id="fig|997894.4.peg.2398"/>
<accession>R0BQ30</accession>
<gene>
    <name evidence="1" type="ORF">HMPREF1085_02251</name>
</gene>
<dbReference type="EMBL" id="AGYH01000005">
    <property type="protein sequence ID" value="ENZ50768.1"/>
    <property type="molecule type" value="Genomic_DNA"/>
</dbReference>
<evidence type="ECO:0000313" key="2">
    <source>
        <dbReference type="Proteomes" id="UP000013126"/>
    </source>
</evidence>
<organism evidence="1 2">
    <name type="scientific">Enterocloster bolteae 90A9</name>
    <dbReference type="NCBI Taxonomy" id="997894"/>
    <lineage>
        <taxon>Bacteria</taxon>
        <taxon>Bacillati</taxon>
        <taxon>Bacillota</taxon>
        <taxon>Clostridia</taxon>
        <taxon>Lachnospirales</taxon>
        <taxon>Lachnospiraceae</taxon>
        <taxon>Enterocloster</taxon>
    </lineage>
</organism>
<dbReference type="HOGENOM" id="CLU_208971_0_0_9"/>
<dbReference type="Proteomes" id="UP000013126">
    <property type="component" value="Unassembled WGS sequence"/>
</dbReference>
<dbReference type="RefSeq" id="WP_002575495.1">
    <property type="nucleotide sequence ID" value="NZ_KB851182.1"/>
</dbReference>
<dbReference type="AlphaFoldDB" id="R0BQ30"/>
<name>R0BQ30_9FIRM</name>
<reference evidence="1 2" key="1">
    <citation type="submission" date="2013-01" db="EMBL/GenBank/DDBJ databases">
        <title>The Genome Sequence of Clostridium bolteae 90A9.</title>
        <authorList>
            <consortium name="The Broad Institute Genome Sequencing Platform"/>
            <person name="Earl A."/>
            <person name="Ward D."/>
            <person name="Feldgarden M."/>
            <person name="Gevers D."/>
            <person name="Courvalin P."/>
            <person name="Lambert T."/>
            <person name="Walker B."/>
            <person name="Young S.K."/>
            <person name="Zeng Q."/>
            <person name="Gargeya S."/>
            <person name="Fitzgerald M."/>
            <person name="Haas B."/>
            <person name="Abouelleil A."/>
            <person name="Alvarado L."/>
            <person name="Arachchi H.M."/>
            <person name="Berlin A.M."/>
            <person name="Chapman S.B."/>
            <person name="Dewar J."/>
            <person name="Goldberg J."/>
            <person name="Griggs A."/>
            <person name="Gujja S."/>
            <person name="Hansen M."/>
            <person name="Howarth C."/>
            <person name="Imamovic A."/>
            <person name="Larimer J."/>
            <person name="McCowan C."/>
            <person name="Murphy C."/>
            <person name="Neiman D."/>
            <person name="Pearson M."/>
            <person name="Priest M."/>
            <person name="Roberts A."/>
            <person name="Saif S."/>
            <person name="Shea T."/>
            <person name="Sisk P."/>
            <person name="Sykes S."/>
            <person name="Wortman J."/>
            <person name="Nusbaum C."/>
            <person name="Birren B."/>
        </authorList>
    </citation>
    <scope>NUCLEOTIDE SEQUENCE [LARGE SCALE GENOMIC DNA]</scope>
    <source>
        <strain evidence="1 2">90A9</strain>
    </source>
</reference>
<proteinExistence type="predicted"/>
<dbReference type="GeneID" id="23113352"/>
<sequence>MVENSHVIYSSHKAAEEMFQAMLLVNNRMTFTDLNYVDEETAAANLDIAIMKQAMEAES</sequence>
<comment type="caution">
    <text evidence="1">The sequence shown here is derived from an EMBL/GenBank/DDBJ whole genome shotgun (WGS) entry which is preliminary data.</text>
</comment>
<evidence type="ECO:0000313" key="1">
    <source>
        <dbReference type="EMBL" id="ENZ50768.1"/>
    </source>
</evidence>
<keyword evidence="2" id="KW-1185">Reference proteome</keyword>
<protein>
    <submittedName>
        <fullName evidence="1">Uncharacterized protein</fullName>
    </submittedName>
</protein>